<keyword evidence="1" id="KW-0732">Signal</keyword>
<protein>
    <recommendedName>
        <fullName evidence="4">Cell wall protein</fullName>
    </recommendedName>
</protein>
<dbReference type="AlphaFoldDB" id="A0A2J5I6Z8"/>
<reference evidence="3" key="1">
    <citation type="submission" date="2017-12" db="EMBL/GenBank/DDBJ databases">
        <authorList>
            <consortium name="DOE Joint Genome Institute"/>
            <person name="Mondo S.J."/>
            <person name="Kjaerbolling I."/>
            <person name="Vesth T.C."/>
            <person name="Frisvad J.C."/>
            <person name="Nybo J.L."/>
            <person name="Theobald S."/>
            <person name="Kuo A."/>
            <person name="Bowyer P."/>
            <person name="Matsuda Y."/>
            <person name="Lyhne E.K."/>
            <person name="Kogle M.E."/>
            <person name="Clum A."/>
            <person name="Lipzen A."/>
            <person name="Salamov A."/>
            <person name="Ngan C.Y."/>
            <person name="Daum C."/>
            <person name="Chiniquy J."/>
            <person name="Barry K."/>
            <person name="LaButti K."/>
            <person name="Haridas S."/>
            <person name="Simmons B.A."/>
            <person name="Magnuson J.K."/>
            <person name="Mortensen U.H."/>
            <person name="Larsen T.O."/>
            <person name="Grigoriev I.V."/>
            <person name="Baker S.E."/>
            <person name="Andersen M.R."/>
            <person name="Nordberg H.P."/>
            <person name="Cantor M.N."/>
            <person name="Hua S.X."/>
        </authorList>
    </citation>
    <scope>NUCLEOTIDE SEQUENCE [LARGE SCALE GENOMIC DNA]</scope>
    <source>
        <strain evidence="3">IBT 19404</strain>
    </source>
</reference>
<dbReference type="EMBL" id="KZ559503">
    <property type="protein sequence ID" value="PLN85656.1"/>
    <property type="molecule type" value="Genomic_DNA"/>
</dbReference>
<name>A0A2J5I6Z8_9EURO</name>
<organism evidence="2 3">
    <name type="scientific">Aspergillus taichungensis</name>
    <dbReference type="NCBI Taxonomy" id="482145"/>
    <lineage>
        <taxon>Eukaryota</taxon>
        <taxon>Fungi</taxon>
        <taxon>Dikarya</taxon>
        <taxon>Ascomycota</taxon>
        <taxon>Pezizomycotina</taxon>
        <taxon>Eurotiomycetes</taxon>
        <taxon>Eurotiomycetidae</taxon>
        <taxon>Eurotiales</taxon>
        <taxon>Aspergillaceae</taxon>
        <taxon>Aspergillus</taxon>
        <taxon>Aspergillus subgen. Circumdati</taxon>
    </lineage>
</organism>
<evidence type="ECO:0000313" key="2">
    <source>
        <dbReference type="EMBL" id="PLN85656.1"/>
    </source>
</evidence>
<sequence>MRFSTFVLPLLAASTQAFVLSPTCLSTYNKALTRMDDYIQLIKAHVCDQGCVVSFQTYEDIIKEQSRPALKRALAEHLDRGHTSDADIEKILQMSDSVSEMAVESCDKLKNSKTPASHGIPSAKKGDADLCEEPSLYGKCVYKMKTKIPSIAWKHASTISSFTDNKTCRKFSAALDDPRFWALVEESLDAYAETCPTRG</sequence>
<gene>
    <name evidence="2" type="ORF">BDW42DRAFT_160309</name>
</gene>
<dbReference type="Proteomes" id="UP000235023">
    <property type="component" value="Unassembled WGS sequence"/>
</dbReference>
<evidence type="ECO:0000313" key="3">
    <source>
        <dbReference type="Proteomes" id="UP000235023"/>
    </source>
</evidence>
<proteinExistence type="predicted"/>
<feature type="signal peptide" evidence="1">
    <location>
        <begin position="1"/>
        <end position="17"/>
    </location>
</feature>
<accession>A0A2J5I6Z8</accession>
<evidence type="ECO:0000256" key="1">
    <source>
        <dbReference type="SAM" id="SignalP"/>
    </source>
</evidence>
<evidence type="ECO:0008006" key="4">
    <source>
        <dbReference type="Google" id="ProtNLM"/>
    </source>
</evidence>
<keyword evidence="3" id="KW-1185">Reference proteome</keyword>
<feature type="chain" id="PRO_5014445771" description="Cell wall protein" evidence="1">
    <location>
        <begin position="18"/>
        <end position="199"/>
    </location>
</feature>
<dbReference type="OrthoDB" id="10313516at2759"/>